<dbReference type="SUPFAM" id="SSF52129">
    <property type="entry name" value="Caspase-like"/>
    <property type="match status" value="1"/>
</dbReference>
<reference evidence="2 3" key="1">
    <citation type="journal article" date="2015" name="Nat. Commun.">
        <title>Lucilia cuprina genome unlocks parasitic fly biology to underpin future interventions.</title>
        <authorList>
            <person name="Anstead C.A."/>
            <person name="Korhonen P.K."/>
            <person name="Young N.D."/>
            <person name="Hall R.S."/>
            <person name="Jex A.R."/>
            <person name="Murali S.C."/>
            <person name="Hughes D.S."/>
            <person name="Lee S.F."/>
            <person name="Perry T."/>
            <person name="Stroehlein A.J."/>
            <person name="Ansell B.R."/>
            <person name="Breugelmans B."/>
            <person name="Hofmann A."/>
            <person name="Qu J."/>
            <person name="Dugan S."/>
            <person name="Lee S.L."/>
            <person name="Chao H."/>
            <person name="Dinh H."/>
            <person name="Han Y."/>
            <person name="Doddapaneni H.V."/>
            <person name="Worley K.C."/>
            <person name="Muzny D.M."/>
            <person name="Ioannidis P."/>
            <person name="Waterhouse R.M."/>
            <person name="Zdobnov E.M."/>
            <person name="James P.J."/>
            <person name="Bagnall N.H."/>
            <person name="Kotze A.C."/>
            <person name="Gibbs R.A."/>
            <person name="Richards S."/>
            <person name="Batterham P."/>
            <person name="Gasser R.B."/>
        </authorList>
    </citation>
    <scope>NUCLEOTIDE SEQUENCE [LARGE SCALE GENOMIC DNA]</scope>
    <source>
        <strain evidence="2 3">LS</strain>
        <tissue evidence="2">Full body</tissue>
    </source>
</reference>
<dbReference type="InterPro" id="IPR011600">
    <property type="entry name" value="Pept_C14_caspase"/>
</dbReference>
<comment type="caution">
    <text evidence="2">The sequence shown here is derived from an EMBL/GenBank/DDBJ whole genome shotgun (WGS) entry which is preliminary data.</text>
</comment>
<keyword evidence="3" id="KW-1185">Reference proteome</keyword>
<dbReference type="GO" id="GO:0006508">
    <property type="term" value="P:proteolysis"/>
    <property type="evidence" value="ECO:0007669"/>
    <property type="project" value="InterPro"/>
</dbReference>
<feature type="domain" description="Caspase family p20" evidence="1">
    <location>
        <begin position="213"/>
        <end position="335"/>
    </location>
</feature>
<gene>
    <name evidence="2" type="ORF">FF38_02133</name>
</gene>
<dbReference type="Proteomes" id="UP000037069">
    <property type="component" value="Unassembled WGS sequence"/>
</dbReference>
<name>A0A0L0BZJ5_LUCCU</name>
<dbReference type="STRING" id="7375.A0A0L0BZJ5"/>
<accession>A0A0L0BZJ5</accession>
<evidence type="ECO:0000313" key="3">
    <source>
        <dbReference type="Proteomes" id="UP000037069"/>
    </source>
</evidence>
<evidence type="ECO:0000259" key="1">
    <source>
        <dbReference type="PROSITE" id="PS50208"/>
    </source>
</evidence>
<dbReference type="EMBL" id="JRES01001112">
    <property type="protein sequence ID" value="KNC25455.1"/>
    <property type="molecule type" value="Genomic_DNA"/>
</dbReference>
<dbReference type="InterPro" id="IPR029030">
    <property type="entry name" value="Caspase-like_dom_sf"/>
</dbReference>
<dbReference type="OrthoDB" id="6044770at2759"/>
<dbReference type="Gene3D" id="3.40.50.1460">
    <property type="match status" value="1"/>
</dbReference>
<dbReference type="PROSITE" id="PS50208">
    <property type="entry name" value="CASPASE_P20"/>
    <property type="match status" value="1"/>
</dbReference>
<organism evidence="2 3">
    <name type="scientific">Lucilia cuprina</name>
    <name type="common">Green bottle fly</name>
    <name type="synonym">Australian sheep blowfly</name>
    <dbReference type="NCBI Taxonomy" id="7375"/>
    <lineage>
        <taxon>Eukaryota</taxon>
        <taxon>Metazoa</taxon>
        <taxon>Ecdysozoa</taxon>
        <taxon>Arthropoda</taxon>
        <taxon>Hexapoda</taxon>
        <taxon>Insecta</taxon>
        <taxon>Pterygota</taxon>
        <taxon>Neoptera</taxon>
        <taxon>Endopterygota</taxon>
        <taxon>Diptera</taxon>
        <taxon>Brachycera</taxon>
        <taxon>Muscomorpha</taxon>
        <taxon>Oestroidea</taxon>
        <taxon>Calliphoridae</taxon>
        <taxon>Luciliinae</taxon>
        <taxon>Lucilia</taxon>
    </lineage>
</organism>
<evidence type="ECO:0000313" key="2">
    <source>
        <dbReference type="EMBL" id="KNC25455.1"/>
    </source>
</evidence>
<dbReference type="Pfam" id="PF00656">
    <property type="entry name" value="Peptidase_C14"/>
    <property type="match status" value="1"/>
</dbReference>
<dbReference type="GO" id="GO:0004197">
    <property type="term" value="F:cysteine-type endopeptidase activity"/>
    <property type="evidence" value="ECO:0007669"/>
    <property type="project" value="InterPro"/>
</dbReference>
<dbReference type="InterPro" id="IPR001309">
    <property type="entry name" value="Pept_C14_p20"/>
</dbReference>
<proteinExistence type="predicted"/>
<dbReference type="AlphaFoldDB" id="A0A0L0BZJ5"/>
<protein>
    <recommendedName>
        <fullName evidence="1">Caspase family p20 domain-containing protein</fullName>
    </recommendedName>
</protein>
<sequence length="566" mass="65145">MDLNNFVTEQDLELLGLRLMLLVVNCEKHANQRKIWKKIPTSIADDIFNLDLKIVKSHESYSLLSKSFFISYSTIIIMINCYHFPCRKGNLSKIIEAIESNKYLRYKLKVICAFYEMREEFINGRNLTFGFFVNTMFADYNNILLSNLENTFLFQDCHKGSGDLMLKNLLEIIKYRPFISAQELEMILKKFCAIMALSKGNAEMYFYSVNPALAIIINNYYFTNQNSKYGIREGSEKDVLHLIHQFQISRTPHIVMQDFKRSEILKLIESLRLKDLKPLKCLYFIIMTHATKNNIIYTNDGELNFIEDILEPLQSNSTLQNAHITFVNVHCRGNLNGLYIDPDDSSSIAPTKIPQLQPNTSVLYNVPDLMVSPRHRNSGTPFVSSFSKAYGKLECSANIRTLYENTSNDLKTHPYYATLDCFGKSAELVVADNTTTNCIKPMPTCATETVPCLKSIKHEFHNLFNNTTNNNVHNQQPISVTKPFCLYANRSANKSISSELPREASFLNVRQRVLSKEKVSESQNLDLEEQLGFNIFMQNLISLFLYRREASRARSISIEECFNNDI</sequence>